<dbReference type="HAMAP" id="MF_00283">
    <property type="entry name" value="Phe_tRNA_synth_beta1"/>
    <property type="match status" value="1"/>
</dbReference>
<evidence type="ECO:0000256" key="3">
    <source>
        <dbReference type="ARBA" id="ARBA00011209"/>
    </source>
</evidence>
<dbReference type="PANTHER" id="PTHR10947:SF0">
    <property type="entry name" value="PHENYLALANINE--TRNA LIGASE BETA SUBUNIT"/>
    <property type="match status" value="1"/>
</dbReference>
<dbReference type="InterPro" id="IPR002547">
    <property type="entry name" value="tRNA-bd_dom"/>
</dbReference>
<comment type="subunit">
    <text evidence="3 15">Tetramer of two alpha and two beta subunits.</text>
</comment>
<comment type="similarity">
    <text evidence="2 15">Belongs to the phenylalanyl-tRNA synthetase beta subunit family. Type 1 subfamily.</text>
</comment>
<feature type="domain" description="TRNA-binding" evidence="17">
    <location>
        <begin position="39"/>
        <end position="156"/>
    </location>
</feature>
<evidence type="ECO:0000256" key="10">
    <source>
        <dbReference type="ARBA" id="ARBA00022842"/>
    </source>
</evidence>
<dbReference type="PROSITE" id="PS51447">
    <property type="entry name" value="FDX_ACB"/>
    <property type="match status" value="1"/>
</dbReference>
<evidence type="ECO:0000313" key="21">
    <source>
        <dbReference type="EMBL" id="AMV67873.1"/>
    </source>
</evidence>
<evidence type="ECO:0000256" key="2">
    <source>
        <dbReference type="ARBA" id="ARBA00008653"/>
    </source>
</evidence>
<dbReference type="SMART" id="SM00873">
    <property type="entry name" value="B3_4"/>
    <property type="match status" value="1"/>
</dbReference>
<keyword evidence="8 15" id="KW-0547">Nucleotide-binding</keyword>
<feature type="binding site" evidence="15">
    <location>
        <position position="471"/>
    </location>
    <ligand>
        <name>Mg(2+)</name>
        <dbReference type="ChEBI" id="CHEBI:18420"/>
        <note>shared with alpha subunit</note>
    </ligand>
</feature>
<evidence type="ECO:0000256" key="8">
    <source>
        <dbReference type="ARBA" id="ARBA00022741"/>
    </source>
</evidence>
<dbReference type="Gene3D" id="3.50.40.10">
    <property type="entry name" value="Phenylalanyl-trna Synthetase, Chain B, domain 3"/>
    <property type="match status" value="1"/>
</dbReference>
<dbReference type="GO" id="GO:0009328">
    <property type="term" value="C:phenylalanine-tRNA ligase complex"/>
    <property type="evidence" value="ECO:0007669"/>
    <property type="project" value="TreeGrafter"/>
</dbReference>
<dbReference type="CDD" id="cd00769">
    <property type="entry name" value="PheRS_beta_core"/>
    <property type="match status" value="1"/>
</dbReference>
<evidence type="ECO:0000313" key="23">
    <source>
        <dbReference type="Proteomes" id="UP000076405"/>
    </source>
</evidence>
<dbReference type="InterPro" id="IPR005147">
    <property type="entry name" value="tRNA_synthase_B5-dom"/>
</dbReference>
<dbReference type="InterPro" id="IPR020825">
    <property type="entry name" value="Phe-tRNA_synthase-like_B3/B4"/>
</dbReference>
<dbReference type="GO" id="GO:0000049">
    <property type="term" value="F:tRNA binding"/>
    <property type="evidence" value="ECO:0007669"/>
    <property type="project" value="UniProtKB-UniRule"/>
</dbReference>
<evidence type="ECO:0000256" key="14">
    <source>
        <dbReference type="ARBA" id="ARBA00049255"/>
    </source>
</evidence>
<dbReference type="PANTHER" id="PTHR10947">
    <property type="entry name" value="PHENYLALANYL-TRNA SYNTHETASE BETA CHAIN AND LEUCINE-RICH REPEAT-CONTAINING PROTEIN 47"/>
    <property type="match status" value="1"/>
</dbReference>
<dbReference type="Gene3D" id="2.40.50.140">
    <property type="entry name" value="Nucleic acid-binding proteins"/>
    <property type="match status" value="1"/>
</dbReference>
<dbReference type="SMART" id="SM00874">
    <property type="entry name" value="B5"/>
    <property type="match status" value="1"/>
</dbReference>
<evidence type="ECO:0000256" key="5">
    <source>
        <dbReference type="ARBA" id="ARBA00022555"/>
    </source>
</evidence>
<dbReference type="FunFam" id="3.30.930.10:FF:000022">
    <property type="entry name" value="Phenylalanine--tRNA ligase beta subunit"/>
    <property type="match status" value="1"/>
</dbReference>
<dbReference type="Proteomes" id="UP000076244">
    <property type="component" value="Chromosome"/>
</dbReference>
<dbReference type="InterPro" id="IPR005121">
    <property type="entry name" value="Fdx_antiC-bd"/>
</dbReference>
<dbReference type="Gene3D" id="3.30.930.10">
    <property type="entry name" value="Bira Bifunctional Protein, Domain 2"/>
    <property type="match status" value="1"/>
</dbReference>
<comment type="catalytic activity">
    <reaction evidence="14 15">
        <text>tRNA(Phe) + L-phenylalanine + ATP = L-phenylalanyl-tRNA(Phe) + AMP + diphosphate + H(+)</text>
        <dbReference type="Rhea" id="RHEA:19413"/>
        <dbReference type="Rhea" id="RHEA-COMP:9668"/>
        <dbReference type="Rhea" id="RHEA-COMP:9699"/>
        <dbReference type="ChEBI" id="CHEBI:15378"/>
        <dbReference type="ChEBI" id="CHEBI:30616"/>
        <dbReference type="ChEBI" id="CHEBI:33019"/>
        <dbReference type="ChEBI" id="CHEBI:58095"/>
        <dbReference type="ChEBI" id="CHEBI:78442"/>
        <dbReference type="ChEBI" id="CHEBI:78531"/>
        <dbReference type="ChEBI" id="CHEBI:456215"/>
        <dbReference type="EC" id="6.1.1.20"/>
    </reaction>
</comment>
<feature type="domain" description="B5" evidence="19">
    <location>
        <begin position="412"/>
        <end position="487"/>
    </location>
</feature>
<dbReference type="AlphaFoldDB" id="A0A0R2HIK1"/>
<feature type="binding site" evidence="15">
    <location>
        <position position="475"/>
    </location>
    <ligand>
        <name>Mg(2+)</name>
        <dbReference type="ChEBI" id="CHEBI:18420"/>
        <note>shared with alpha subunit</note>
    </ligand>
</feature>
<evidence type="ECO:0000256" key="12">
    <source>
        <dbReference type="ARBA" id="ARBA00022917"/>
    </source>
</evidence>
<keyword evidence="4 15" id="KW-0963">Cytoplasm</keyword>
<dbReference type="PROSITE" id="PS51483">
    <property type="entry name" value="B5"/>
    <property type="match status" value="1"/>
</dbReference>
<dbReference type="SUPFAM" id="SSF56037">
    <property type="entry name" value="PheT/TilS domain"/>
    <property type="match status" value="1"/>
</dbReference>
<comment type="cofactor">
    <cofactor evidence="15">
        <name>Mg(2+)</name>
        <dbReference type="ChEBI" id="CHEBI:18420"/>
    </cofactor>
    <text evidence="15">Binds 2 magnesium ions per tetramer.</text>
</comment>
<dbReference type="GO" id="GO:0016740">
    <property type="term" value="F:transferase activity"/>
    <property type="evidence" value="ECO:0007669"/>
    <property type="project" value="UniProtKB-ARBA"/>
</dbReference>
<dbReference type="FunFam" id="2.40.50.140:FF:000045">
    <property type="entry name" value="Phenylalanine--tRNA ligase beta subunit"/>
    <property type="match status" value="1"/>
</dbReference>
<dbReference type="Pfam" id="PF01588">
    <property type="entry name" value="tRNA_bind"/>
    <property type="match status" value="1"/>
</dbReference>
<dbReference type="FunFam" id="3.50.40.10:FF:000001">
    <property type="entry name" value="Phenylalanine--tRNA ligase beta subunit"/>
    <property type="match status" value="1"/>
</dbReference>
<dbReference type="Gene3D" id="3.30.70.380">
    <property type="entry name" value="Ferrodoxin-fold anticodon-binding domain"/>
    <property type="match status" value="1"/>
</dbReference>
<feature type="binding site" evidence="15">
    <location>
        <position position="465"/>
    </location>
    <ligand>
        <name>Mg(2+)</name>
        <dbReference type="ChEBI" id="CHEBI:18420"/>
        <note>shared with alpha subunit</note>
    </ligand>
</feature>
<dbReference type="RefSeq" id="WP_046871641.1">
    <property type="nucleotide sequence ID" value="NZ_BAAAXI010000178.1"/>
</dbReference>
<dbReference type="InterPro" id="IPR045864">
    <property type="entry name" value="aa-tRNA-synth_II/BPL/LPL"/>
</dbReference>
<dbReference type="Pfam" id="PF03483">
    <property type="entry name" value="B3_4"/>
    <property type="match status" value="1"/>
</dbReference>
<evidence type="ECO:0000256" key="16">
    <source>
        <dbReference type="PROSITE-ProRule" id="PRU00209"/>
    </source>
</evidence>
<dbReference type="SUPFAM" id="SSF54991">
    <property type="entry name" value="Anticodon-binding domain of PheRS"/>
    <property type="match status" value="1"/>
</dbReference>
<evidence type="ECO:0000256" key="15">
    <source>
        <dbReference type="HAMAP-Rule" id="MF_00283"/>
    </source>
</evidence>
<name>A0A0R2HIK1_9LACO</name>
<dbReference type="Pfam" id="PF03484">
    <property type="entry name" value="B5"/>
    <property type="match status" value="1"/>
</dbReference>
<dbReference type="GO" id="GO:0005524">
    <property type="term" value="F:ATP binding"/>
    <property type="evidence" value="ECO:0007669"/>
    <property type="project" value="UniProtKB-UniRule"/>
</dbReference>
<accession>A0A0R2HIK1</accession>
<dbReference type="InterPro" id="IPR036690">
    <property type="entry name" value="Fdx_antiC-bd_sf"/>
</dbReference>
<keyword evidence="22" id="KW-1185">Reference proteome</keyword>
<dbReference type="NCBIfam" id="NF045760">
    <property type="entry name" value="YtpR"/>
    <property type="match status" value="1"/>
</dbReference>
<evidence type="ECO:0000313" key="20">
    <source>
        <dbReference type="EMBL" id="AMV62268.1"/>
    </source>
</evidence>
<dbReference type="FunFam" id="3.30.70.380:FF:000001">
    <property type="entry name" value="Phenylalanine--tRNA ligase beta subunit"/>
    <property type="match status" value="1"/>
</dbReference>
<evidence type="ECO:0000259" key="19">
    <source>
        <dbReference type="PROSITE" id="PS51483"/>
    </source>
</evidence>
<dbReference type="GO" id="GO:0000287">
    <property type="term" value="F:magnesium ion binding"/>
    <property type="evidence" value="ECO:0007669"/>
    <property type="project" value="UniProtKB-UniRule"/>
</dbReference>
<keyword evidence="7 15" id="KW-0479">Metal-binding</keyword>
<protein>
    <recommendedName>
        <fullName evidence="15">Phenylalanine--tRNA ligase beta subunit</fullName>
        <ecNumber evidence="15">6.1.1.20</ecNumber>
    </recommendedName>
    <alternativeName>
        <fullName evidence="15">Phenylalanyl-tRNA synthetase beta subunit</fullName>
        <shortName evidence="15">PheRS</shortName>
    </alternativeName>
</protein>
<dbReference type="SUPFAM" id="SSF55681">
    <property type="entry name" value="Class II aaRS and biotin synthetases"/>
    <property type="match status" value="1"/>
</dbReference>
<dbReference type="InterPro" id="IPR012340">
    <property type="entry name" value="NA-bd_OB-fold"/>
</dbReference>
<evidence type="ECO:0000259" key="18">
    <source>
        <dbReference type="PROSITE" id="PS51447"/>
    </source>
</evidence>
<evidence type="ECO:0000256" key="9">
    <source>
        <dbReference type="ARBA" id="ARBA00022840"/>
    </source>
</evidence>
<evidence type="ECO:0000313" key="22">
    <source>
        <dbReference type="Proteomes" id="UP000076244"/>
    </source>
</evidence>
<dbReference type="GO" id="GO:0140096">
    <property type="term" value="F:catalytic activity, acting on a protein"/>
    <property type="evidence" value="ECO:0007669"/>
    <property type="project" value="UniProtKB-ARBA"/>
</dbReference>
<feature type="domain" description="FDX-ACB" evidence="18">
    <location>
        <begin position="714"/>
        <end position="807"/>
    </location>
</feature>
<evidence type="ECO:0000256" key="1">
    <source>
        <dbReference type="ARBA" id="ARBA00004496"/>
    </source>
</evidence>
<dbReference type="SMART" id="SM00896">
    <property type="entry name" value="FDX-ACB"/>
    <property type="match status" value="1"/>
</dbReference>
<dbReference type="OrthoDB" id="9805455at2"/>
<evidence type="ECO:0000256" key="11">
    <source>
        <dbReference type="ARBA" id="ARBA00022884"/>
    </source>
</evidence>
<sequence length="807" mass="90370">MKVSYKWLKEYFDLDVEPKVLAEKIERTAVEVDQVTRAEDGLKKIIVGYTLDVRPHPNSDHLNICQVEVGEDEPIQIVCGAPNVAKGQYVIVALHGARIKDNVKIKRSKMRGEQSNGMICALQEIGFDEKVVPKVYVNGIYVFPEDSGVKPGEPVYSYLGMDDDVIDTSVTPNRGDLFSMDGNAYEIGAIYDKKLTLNHRQLKTVDETDNIDDLLKVKIDAPDDVLAYQMGIVKNVTIAPSPFWLQVRLMTAGVRPINNVVDITNYIMLKYGQPLHAFDYDKLSAKEIHVGYSPDQTKFVTLDGEERSLKATDLMIKDGDKNIAMAGVMGGLDTEIDDHTHTVVIESAIFDPIKVRKTARYHVLHSEASMRFERGINPATVTEALHEALELAAQFGDGKAVKDQITAVKPNPQAVEVTLDLTRINHVLGTQLSVDEVTKILERLQFTVQVTDETFVVTVPARRWDIHIPADILEEIARIYGYDNLPSTLPTGSTTIGRLTTSQQVIRGVRSILQGSGLNQAMSYGLTTAQKAKLFMMQSSEETKLDFPMSLDHAVLRMNLISGLLDDVAYNVARKEANVALYEQGRVFYRTDGTDRPTEVEHLAGAITGSLETKNWYGKEAPVDFYQLKGIVDLLLHDLNFEESISYVASKEYPEMHPGRTADIYLGDKVIGFMGQVHPQVAKQFKIPETYVFELDLQAILDAPKKIQHYDPISKYPAITRDVALLIDQKVSNTEIVAALQAASNRHLEKIQLFDVYAGKHIPEGKKSVAYTLTYRDKHNTLTEEEVNKEFEQAIESLKKAFKVEIR</sequence>
<comment type="subcellular location">
    <subcellularLocation>
        <location evidence="1 15">Cytoplasm</location>
    </subcellularLocation>
</comment>
<dbReference type="GO" id="GO:0006432">
    <property type="term" value="P:phenylalanyl-tRNA aminoacylation"/>
    <property type="evidence" value="ECO:0007669"/>
    <property type="project" value="UniProtKB-UniRule"/>
</dbReference>
<proteinExistence type="inferred from homology"/>
<dbReference type="InterPro" id="IPR005146">
    <property type="entry name" value="B3/B4_tRNA-bd"/>
</dbReference>
<dbReference type="InterPro" id="IPR041616">
    <property type="entry name" value="PheRS_beta_core"/>
</dbReference>
<dbReference type="InterPro" id="IPR004532">
    <property type="entry name" value="Phe-tRNA-ligase_IIc_bsu_bact"/>
</dbReference>
<feature type="binding site" evidence="15">
    <location>
        <position position="474"/>
    </location>
    <ligand>
        <name>Mg(2+)</name>
        <dbReference type="ChEBI" id="CHEBI:18420"/>
        <note>shared with alpha subunit</note>
    </ligand>
</feature>
<dbReference type="SUPFAM" id="SSF50249">
    <property type="entry name" value="Nucleic acid-binding proteins"/>
    <property type="match status" value="1"/>
</dbReference>
<keyword evidence="6 15" id="KW-0436">Ligase</keyword>
<keyword evidence="10 15" id="KW-0460">Magnesium</keyword>
<dbReference type="EC" id="6.1.1.20" evidence="15"/>
<dbReference type="Pfam" id="PF17759">
    <property type="entry name" value="tRNA_synthFbeta"/>
    <property type="match status" value="1"/>
</dbReference>
<evidence type="ECO:0000256" key="7">
    <source>
        <dbReference type="ARBA" id="ARBA00022723"/>
    </source>
</evidence>
<keyword evidence="11 16" id="KW-0694">RNA-binding</keyword>
<keyword evidence="5 16" id="KW-0820">tRNA-binding</keyword>
<dbReference type="Gene3D" id="3.30.56.10">
    <property type="match status" value="2"/>
</dbReference>
<dbReference type="CDD" id="cd02796">
    <property type="entry name" value="tRNA_bind_bactPheRS"/>
    <property type="match status" value="1"/>
</dbReference>
<evidence type="ECO:0000256" key="4">
    <source>
        <dbReference type="ARBA" id="ARBA00022490"/>
    </source>
</evidence>
<dbReference type="InterPro" id="IPR045060">
    <property type="entry name" value="Phe-tRNA-ligase_IIc_bsu"/>
</dbReference>
<gene>
    <name evidence="15" type="primary">pheT</name>
    <name evidence="20" type="ORF">ADU70_0770</name>
    <name evidence="21" type="ORF">ADU72_1952</name>
</gene>
<dbReference type="GO" id="GO:0004826">
    <property type="term" value="F:phenylalanine-tRNA ligase activity"/>
    <property type="evidence" value="ECO:0007669"/>
    <property type="project" value="UniProtKB-UniRule"/>
</dbReference>
<dbReference type="InterPro" id="IPR033714">
    <property type="entry name" value="tRNA_bind_bactPheRS"/>
</dbReference>
<evidence type="ECO:0000256" key="6">
    <source>
        <dbReference type="ARBA" id="ARBA00022598"/>
    </source>
</evidence>
<dbReference type="NCBIfam" id="TIGR00472">
    <property type="entry name" value="pheT_bact"/>
    <property type="match status" value="1"/>
</dbReference>
<dbReference type="PROSITE" id="PS50886">
    <property type="entry name" value="TRBD"/>
    <property type="match status" value="1"/>
</dbReference>
<dbReference type="SUPFAM" id="SSF46955">
    <property type="entry name" value="Putative DNA-binding domain"/>
    <property type="match status" value="1"/>
</dbReference>
<dbReference type="EMBL" id="CP012288">
    <property type="protein sequence ID" value="AMV67873.1"/>
    <property type="molecule type" value="Genomic_DNA"/>
</dbReference>
<dbReference type="InterPro" id="IPR009061">
    <property type="entry name" value="DNA-bd_dom_put_sf"/>
</dbReference>
<keyword evidence="12 15" id="KW-0648">Protein biosynthesis</keyword>
<dbReference type="FunFam" id="3.30.56.10:FF:000002">
    <property type="entry name" value="Phenylalanine--tRNA ligase beta subunit"/>
    <property type="match status" value="1"/>
</dbReference>
<organism evidence="20 23">
    <name type="scientific">Pediococcus damnosus</name>
    <dbReference type="NCBI Taxonomy" id="51663"/>
    <lineage>
        <taxon>Bacteria</taxon>
        <taxon>Bacillati</taxon>
        <taxon>Bacillota</taxon>
        <taxon>Bacilli</taxon>
        <taxon>Lactobacillales</taxon>
        <taxon>Lactobacillaceae</taxon>
        <taxon>Pediococcus</taxon>
    </lineage>
</organism>
<evidence type="ECO:0000259" key="17">
    <source>
        <dbReference type="PROSITE" id="PS50886"/>
    </source>
</evidence>
<evidence type="ECO:0000256" key="13">
    <source>
        <dbReference type="ARBA" id="ARBA00023146"/>
    </source>
</evidence>
<dbReference type="KEGG" id="pdm:ADU72_1952"/>
<dbReference type="Pfam" id="PF03147">
    <property type="entry name" value="FDX-ACB"/>
    <property type="match status" value="1"/>
</dbReference>
<reference evidence="22 23" key="1">
    <citation type="journal article" date="2016" name="PLoS ONE">
        <title>The Identification of Novel Diagnostic Marker Genes for the Detection of Beer Spoiling Pediococcus damnosus Strains Using the BlAst Diagnostic Gene findEr.</title>
        <authorList>
            <person name="Behr J."/>
            <person name="Geissler A.J."/>
            <person name="Schmid J."/>
            <person name="Zehe A."/>
            <person name="Vogel R.F."/>
        </authorList>
    </citation>
    <scope>NUCLEOTIDE SEQUENCE [LARGE SCALE GENOMIC DNA]</scope>
    <source>
        <strain evidence="20 23">TMW 2.1533</strain>
        <strain evidence="21 22">TMW 2.1535</strain>
    </source>
</reference>
<dbReference type="EMBL" id="CP012275">
    <property type="protein sequence ID" value="AMV62268.1"/>
    <property type="molecule type" value="Genomic_DNA"/>
</dbReference>
<dbReference type="Proteomes" id="UP000076405">
    <property type="component" value="Chromosome"/>
</dbReference>
<keyword evidence="9 15" id="KW-0067">ATP-binding</keyword>
<keyword evidence="13 15" id="KW-0030">Aminoacyl-tRNA synthetase</keyword>